<reference evidence="1 2" key="1">
    <citation type="submission" date="2013-11" db="EMBL/GenBank/DDBJ databases">
        <title>Genome sequencing of Stegodyphus mimosarum.</title>
        <authorList>
            <person name="Bechsgaard J."/>
        </authorList>
    </citation>
    <scope>NUCLEOTIDE SEQUENCE [LARGE SCALE GENOMIC DNA]</scope>
</reference>
<protein>
    <submittedName>
        <fullName evidence="1">Uncharacterized protein</fullName>
    </submittedName>
</protein>
<dbReference type="Proteomes" id="UP000054359">
    <property type="component" value="Unassembled WGS sequence"/>
</dbReference>
<dbReference type="EMBL" id="KK113712">
    <property type="protein sequence ID" value="KFM60862.1"/>
    <property type="molecule type" value="Genomic_DNA"/>
</dbReference>
<organism evidence="1 2">
    <name type="scientific">Stegodyphus mimosarum</name>
    <name type="common">African social velvet spider</name>
    <dbReference type="NCBI Taxonomy" id="407821"/>
    <lineage>
        <taxon>Eukaryota</taxon>
        <taxon>Metazoa</taxon>
        <taxon>Ecdysozoa</taxon>
        <taxon>Arthropoda</taxon>
        <taxon>Chelicerata</taxon>
        <taxon>Arachnida</taxon>
        <taxon>Araneae</taxon>
        <taxon>Araneomorphae</taxon>
        <taxon>Entelegynae</taxon>
        <taxon>Eresoidea</taxon>
        <taxon>Eresidae</taxon>
        <taxon>Stegodyphus</taxon>
    </lineage>
</organism>
<evidence type="ECO:0000313" key="1">
    <source>
        <dbReference type="EMBL" id="KFM60862.1"/>
    </source>
</evidence>
<proteinExistence type="predicted"/>
<gene>
    <name evidence="1" type="ORF">X975_19572</name>
</gene>
<keyword evidence="2" id="KW-1185">Reference proteome</keyword>
<feature type="non-terminal residue" evidence="1">
    <location>
        <position position="76"/>
    </location>
</feature>
<name>A0A087T6X3_STEMI</name>
<dbReference type="AlphaFoldDB" id="A0A087T6X3"/>
<sequence>MALSLQRIYMASLSHNAVRCSRTDRNTLQSFHIFRRSDNHRDNMLFHINIHRSLLGTSIFQYQHICLHSDTPVYTK</sequence>
<accession>A0A087T6X3</accession>
<evidence type="ECO:0000313" key="2">
    <source>
        <dbReference type="Proteomes" id="UP000054359"/>
    </source>
</evidence>